<sequence>MHRLLSTPFRPHANASPPPLLSPDRIDDILAPPSSLSPSPALYLFTRECASPSACRDKPTARPVHRGWLSSPPPVDIWGVHVVDDGGCDGTGEESTSAGA</sequence>
<evidence type="ECO:0000313" key="3">
    <source>
        <dbReference type="Proteomes" id="UP000054270"/>
    </source>
</evidence>
<proteinExistence type="predicted"/>
<feature type="region of interest" description="Disordered" evidence="1">
    <location>
        <begin position="1"/>
        <end position="27"/>
    </location>
</feature>
<accession>A0A0D2LAS6</accession>
<dbReference type="EMBL" id="KN817537">
    <property type="protein sequence ID" value="KJA24337.1"/>
    <property type="molecule type" value="Genomic_DNA"/>
</dbReference>
<evidence type="ECO:0000256" key="1">
    <source>
        <dbReference type="SAM" id="MobiDB-lite"/>
    </source>
</evidence>
<organism evidence="2 3">
    <name type="scientific">Hypholoma sublateritium (strain FD-334 SS-4)</name>
    <dbReference type="NCBI Taxonomy" id="945553"/>
    <lineage>
        <taxon>Eukaryota</taxon>
        <taxon>Fungi</taxon>
        <taxon>Dikarya</taxon>
        <taxon>Basidiomycota</taxon>
        <taxon>Agaricomycotina</taxon>
        <taxon>Agaricomycetes</taxon>
        <taxon>Agaricomycetidae</taxon>
        <taxon>Agaricales</taxon>
        <taxon>Agaricineae</taxon>
        <taxon>Strophariaceae</taxon>
        <taxon>Hypholoma</taxon>
    </lineage>
</organism>
<gene>
    <name evidence="2" type="ORF">HYPSUDRAFT_200565</name>
</gene>
<evidence type="ECO:0000313" key="2">
    <source>
        <dbReference type="EMBL" id="KJA24337.1"/>
    </source>
</evidence>
<protein>
    <submittedName>
        <fullName evidence="2">Uncharacterized protein</fullName>
    </submittedName>
</protein>
<dbReference type="AlphaFoldDB" id="A0A0D2LAS6"/>
<dbReference type="Proteomes" id="UP000054270">
    <property type="component" value="Unassembled WGS sequence"/>
</dbReference>
<keyword evidence="3" id="KW-1185">Reference proteome</keyword>
<name>A0A0D2LAS6_HYPSF</name>
<reference evidence="3" key="1">
    <citation type="submission" date="2014-04" db="EMBL/GenBank/DDBJ databases">
        <title>Evolutionary Origins and Diversification of the Mycorrhizal Mutualists.</title>
        <authorList>
            <consortium name="DOE Joint Genome Institute"/>
            <consortium name="Mycorrhizal Genomics Consortium"/>
            <person name="Kohler A."/>
            <person name="Kuo A."/>
            <person name="Nagy L.G."/>
            <person name="Floudas D."/>
            <person name="Copeland A."/>
            <person name="Barry K.W."/>
            <person name="Cichocki N."/>
            <person name="Veneault-Fourrey C."/>
            <person name="LaButti K."/>
            <person name="Lindquist E.A."/>
            <person name="Lipzen A."/>
            <person name="Lundell T."/>
            <person name="Morin E."/>
            <person name="Murat C."/>
            <person name="Riley R."/>
            <person name="Ohm R."/>
            <person name="Sun H."/>
            <person name="Tunlid A."/>
            <person name="Henrissat B."/>
            <person name="Grigoriev I.V."/>
            <person name="Hibbett D.S."/>
            <person name="Martin F."/>
        </authorList>
    </citation>
    <scope>NUCLEOTIDE SEQUENCE [LARGE SCALE GENOMIC DNA]</scope>
    <source>
        <strain evidence="3">FD-334 SS-4</strain>
    </source>
</reference>